<dbReference type="AlphaFoldDB" id="A0A5B9Q8X7"/>
<evidence type="ECO:0000313" key="2">
    <source>
        <dbReference type="Proteomes" id="UP000323917"/>
    </source>
</evidence>
<proteinExistence type="predicted"/>
<organism evidence="1 2">
    <name type="scientific">Bythopirellula goksoeyrii</name>
    <dbReference type="NCBI Taxonomy" id="1400387"/>
    <lineage>
        <taxon>Bacteria</taxon>
        <taxon>Pseudomonadati</taxon>
        <taxon>Planctomycetota</taxon>
        <taxon>Planctomycetia</taxon>
        <taxon>Pirellulales</taxon>
        <taxon>Lacipirellulaceae</taxon>
        <taxon>Bythopirellula</taxon>
    </lineage>
</organism>
<gene>
    <name evidence="1" type="ORF">Pr1d_11520</name>
</gene>
<dbReference type="KEGG" id="bgok:Pr1d_11520"/>
<dbReference type="Proteomes" id="UP000323917">
    <property type="component" value="Chromosome"/>
</dbReference>
<dbReference type="EMBL" id="CP042913">
    <property type="protein sequence ID" value="QEG33882.1"/>
    <property type="molecule type" value="Genomic_DNA"/>
</dbReference>
<name>A0A5B9Q8X7_9BACT</name>
<sequence>MVGGRKLVFGTLCAPSERCSSGYDSVAALLSGVFLAETTA</sequence>
<reference evidence="1 2" key="1">
    <citation type="submission" date="2019-08" db="EMBL/GenBank/DDBJ databases">
        <title>Deep-cultivation of Planctomycetes and their phenomic and genomic characterization uncovers novel biology.</title>
        <authorList>
            <person name="Wiegand S."/>
            <person name="Jogler M."/>
            <person name="Boedeker C."/>
            <person name="Pinto D."/>
            <person name="Vollmers J."/>
            <person name="Rivas-Marin E."/>
            <person name="Kohn T."/>
            <person name="Peeters S.H."/>
            <person name="Heuer A."/>
            <person name="Rast P."/>
            <person name="Oberbeckmann S."/>
            <person name="Bunk B."/>
            <person name="Jeske O."/>
            <person name="Meyerdierks A."/>
            <person name="Storesund J.E."/>
            <person name="Kallscheuer N."/>
            <person name="Luecker S."/>
            <person name="Lage O.M."/>
            <person name="Pohl T."/>
            <person name="Merkel B.J."/>
            <person name="Hornburger P."/>
            <person name="Mueller R.-W."/>
            <person name="Bruemmer F."/>
            <person name="Labrenz M."/>
            <person name="Spormann A.M."/>
            <person name="Op den Camp H."/>
            <person name="Overmann J."/>
            <person name="Amann R."/>
            <person name="Jetten M.S.M."/>
            <person name="Mascher T."/>
            <person name="Medema M.H."/>
            <person name="Devos D.P."/>
            <person name="Kaster A.-K."/>
            <person name="Ovreas L."/>
            <person name="Rohde M."/>
            <person name="Galperin M.Y."/>
            <person name="Jogler C."/>
        </authorList>
    </citation>
    <scope>NUCLEOTIDE SEQUENCE [LARGE SCALE GENOMIC DNA]</scope>
    <source>
        <strain evidence="1 2">Pr1d</strain>
    </source>
</reference>
<evidence type="ECO:0000313" key="1">
    <source>
        <dbReference type="EMBL" id="QEG33882.1"/>
    </source>
</evidence>
<accession>A0A5B9Q8X7</accession>
<keyword evidence="2" id="KW-1185">Reference proteome</keyword>
<protein>
    <submittedName>
        <fullName evidence="1">Uncharacterized protein</fullName>
    </submittedName>
</protein>